<feature type="compositionally biased region" description="Acidic residues" evidence="11">
    <location>
        <begin position="537"/>
        <end position="547"/>
    </location>
</feature>
<dbReference type="STRING" id="158441.A0A226DHD9"/>
<evidence type="ECO:0000256" key="7">
    <source>
        <dbReference type="ARBA" id="ARBA00022989"/>
    </source>
</evidence>
<feature type="region of interest" description="Disordered" evidence="11">
    <location>
        <begin position="530"/>
        <end position="561"/>
    </location>
</feature>
<keyword evidence="16" id="KW-0675">Receptor</keyword>
<sequence>MWVQFFRHRAPAVVTIVIFLLGNGFPSTKSETAENSLHKVKLVRNIRDSHSGQLFGDAVETENNMGKKAGKDLVGFLPLPPGYNKLVIPLGNVSKEIFVMVHLSIREVTDVDYNNGIIELDTELGITWIDWEVWKFFIEDEEAQKKAADGPEEITLDAEFLKQIWKPDIFIEEMESVESTSILTKLVNLRFLVKNPVMPGAITFEARQTFKVRCDMNFEYYPADIQVCPMNIRSYSYTQEQLFVLWNPSQSVFLDQTEDSNYDFQVSDVEPGGRLYEMFTKSQAPCCQHRNYSTLSFNLQMRRNINYHFVQTCLPSILLILITWLCFLLPPDMVEVRIGISMTTLLTLTAMFGAVREQSPQVSYTMAIDIWMVFCMFLLFLALVLFTFIYWLRRKSREDAEKENSAKLDSNEAESGLELVRPDLKTRTYTGLGKNIKKYSFWSFAIIFITFLTLYGTWLIVASDYYAWDPSPKYNSLPTLENGTETENRLFSREETEFKPTSKKKVVESTFRFKDIFKHVIFPKLQELEAKRGGGSESEEEYVESEETTMASITEKIGDDP</sequence>
<dbReference type="InterPro" id="IPR038050">
    <property type="entry name" value="Neuro_actylchol_rec"/>
</dbReference>
<keyword evidence="7 12" id="KW-1133">Transmembrane helix</keyword>
<dbReference type="InterPro" id="IPR018000">
    <property type="entry name" value="Neurotransmitter_ion_chnl_CS"/>
</dbReference>
<keyword evidence="5 12" id="KW-0812">Transmembrane</keyword>
<evidence type="ECO:0000259" key="14">
    <source>
        <dbReference type="Pfam" id="PF02931"/>
    </source>
</evidence>
<dbReference type="InterPro" id="IPR006029">
    <property type="entry name" value="Neurotrans-gated_channel_TM"/>
</dbReference>
<keyword evidence="3" id="KW-0813">Transport</keyword>
<dbReference type="GO" id="GO:0005886">
    <property type="term" value="C:plasma membrane"/>
    <property type="evidence" value="ECO:0007669"/>
    <property type="project" value="UniProtKB-SubCell"/>
</dbReference>
<dbReference type="GO" id="GO:0005254">
    <property type="term" value="F:chloride channel activity"/>
    <property type="evidence" value="ECO:0007669"/>
    <property type="project" value="UniProtKB-ARBA"/>
</dbReference>
<dbReference type="PRINTS" id="PR00253">
    <property type="entry name" value="GABAARECEPTR"/>
</dbReference>
<evidence type="ECO:0000256" key="11">
    <source>
        <dbReference type="SAM" id="MobiDB-lite"/>
    </source>
</evidence>
<evidence type="ECO:0000256" key="4">
    <source>
        <dbReference type="ARBA" id="ARBA00022475"/>
    </source>
</evidence>
<keyword evidence="4" id="KW-1003">Cell membrane</keyword>
<feature type="transmembrane region" description="Helical" evidence="12">
    <location>
        <begin position="336"/>
        <end position="355"/>
    </location>
</feature>
<comment type="caution">
    <text evidence="16">The sequence shown here is derived from an EMBL/GenBank/DDBJ whole genome shotgun (WGS) entry which is preliminary data.</text>
</comment>
<comment type="subcellular location">
    <subcellularLocation>
        <location evidence="2">Cell membrane</location>
    </subcellularLocation>
    <subcellularLocation>
        <location evidence="1">Membrane</location>
        <topology evidence="1">Multi-pass membrane protein</topology>
    </subcellularLocation>
</comment>
<evidence type="ECO:0000313" key="17">
    <source>
        <dbReference type="Proteomes" id="UP000198287"/>
    </source>
</evidence>
<evidence type="ECO:0000256" key="2">
    <source>
        <dbReference type="ARBA" id="ARBA00004236"/>
    </source>
</evidence>
<dbReference type="PROSITE" id="PS00236">
    <property type="entry name" value="NEUROTR_ION_CHANNEL"/>
    <property type="match status" value="1"/>
</dbReference>
<protein>
    <submittedName>
        <fullName evidence="16">Glycine receptor subunit alpha-1</fullName>
    </submittedName>
</protein>
<feature type="chain" id="PRO_5012036485" evidence="13">
    <location>
        <begin position="31"/>
        <end position="561"/>
    </location>
</feature>
<keyword evidence="17" id="KW-1185">Reference proteome</keyword>
<dbReference type="InterPro" id="IPR036734">
    <property type="entry name" value="Neur_chan_lig-bd_sf"/>
</dbReference>
<dbReference type="Proteomes" id="UP000198287">
    <property type="component" value="Unassembled WGS sequence"/>
</dbReference>
<keyword evidence="9 12" id="KW-0472">Membrane</keyword>
<evidence type="ECO:0000256" key="3">
    <source>
        <dbReference type="ARBA" id="ARBA00022448"/>
    </source>
</evidence>
<keyword evidence="8" id="KW-0406">Ion transport</keyword>
<accession>A0A226DHD9</accession>
<dbReference type="Gene3D" id="2.70.170.10">
    <property type="entry name" value="Neurotransmitter-gated ion-channel ligand-binding domain"/>
    <property type="match status" value="1"/>
</dbReference>
<dbReference type="GO" id="GO:0005230">
    <property type="term" value="F:extracellular ligand-gated monoatomic ion channel activity"/>
    <property type="evidence" value="ECO:0007669"/>
    <property type="project" value="InterPro"/>
</dbReference>
<evidence type="ECO:0000256" key="13">
    <source>
        <dbReference type="SAM" id="SignalP"/>
    </source>
</evidence>
<evidence type="ECO:0000256" key="1">
    <source>
        <dbReference type="ARBA" id="ARBA00004141"/>
    </source>
</evidence>
<dbReference type="SUPFAM" id="SSF63712">
    <property type="entry name" value="Nicotinic receptor ligand binding domain-like"/>
    <property type="match status" value="1"/>
</dbReference>
<feature type="transmembrane region" description="Helical" evidence="12">
    <location>
        <begin position="309"/>
        <end position="329"/>
    </location>
</feature>
<evidence type="ECO:0000256" key="8">
    <source>
        <dbReference type="ARBA" id="ARBA00023065"/>
    </source>
</evidence>
<dbReference type="InterPro" id="IPR036719">
    <property type="entry name" value="Neuro-gated_channel_TM_sf"/>
</dbReference>
<gene>
    <name evidence="16" type="ORF">Fcan01_20572</name>
</gene>
<proteinExistence type="predicted"/>
<evidence type="ECO:0000256" key="6">
    <source>
        <dbReference type="ARBA" id="ARBA00022729"/>
    </source>
</evidence>
<dbReference type="InterPro" id="IPR006201">
    <property type="entry name" value="Neur_channel"/>
</dbReference>
<evidence type="ECO:0000256" key="5">
    <source>
        <dbReference type="ARBA" id="ARBA00022692"/>
    </source>
</evidence>
<dbReference type="OrthoDB" id="6667051at2759"/>
<reference evidence="16 17" key="1">
    <citation type="submission" date="2015-12" db="EMBL/GenBank/DDBJ databases">
        <title>The genome of Folsomia candida.</title>
        <authorList>
            <person name="Faddeeva A."/>
            <person name="Derks M.F."/>
            <person name="Anvar Y."/>
            <person name="Smit S."/>
            <person name="Van Straalen N."/>
            <person name="Roelofs D."/>
        </authorList>
    </citation>
    <scope>NUCLEOTIDE SEQUENCE [LARGE SCALE GENOMIC DNA]</scope>
    <source>
        <strain evidence="16 17">VU population</strain>
        <tissue evidence="16">Whole body</tissue>
    </source>
</reference>
<keyword evidence="10" id="KW-0407">Ion channel</keyword>
<name>A0A226DHD9_FOLCA</name>
<organism evidence="16 17">
    <name type="scientific">Folsomia candida</name>
    <name type="common">Springtail</name>
    <dbReference type="NCBI Taxonomy" id="158441"/>
    <lineage>
        <taxon>Eukaryota</taxon>
        <taxon>Metazoa</taxon>
        <taxon>Ecdysozoa</taxon>
        <taxon>Arthropoda</taxon>
        <taxon>Hexapoda</taxon>
        <taxon>Collembola</taxon>
        <taxon>Entomobryomorpha</taxon>
        <taxon>Isotomoidea</taxon>
        <taxon>Isotomidae</taxon>
        <taxon>Proisotominae</taxon>
        <taxon>Folsomia</taxon>
    </lineage>
</organism>
<feature type="transmembrane region" description="Helical" evidence="12">
    <location>
        <begin position="370"/>
        <end position="392"/>
    </location>
</feature>
<evidence type="ECO:0000313" key="16">
    <source>
        <dbReference type="EMBL" id="OXA44653.1"/>
    </source>
</evidence>
<dbReference type="GO" id="GO:0099095">
    <property type="term" value="F:ligand-gated monoatomic anion channel activity"/>
    <property type="evidence" value="ECO:0007669"/>
    <property type="project" value="UniProtKB-ARBA"/>
</dbReference>
<dbReference type="PANTHER" id="PTHR18945">
    <property type="entry name" value="NEUROTRANSMITTER GATED ION CHANNEL"/>
    <property type="match status" value="1"/>
</dbReference>
<feature type="domain" description="Neurotransmitter-gated ion-channel transmembrane" evidence="15">
    <location>
        <begin position="313"/>
        <end position="408"/>
    </location>
</feature>
<dbReference type="InterPro" id="IPR006028">
    <property type="entry name" value="GABAA/Glycine_rcpt"/>
</dbReference>
<feature type="domain" description="Neurotransmitter-gated ion-channel ligand-binding" evidence="14">
    <location>
        <begin position="82"/>
        <end position="304"/>
    </location>
</feature>
<evidence type="ECO:0000256" key="10">
    <source>
        <dbReference type="ARBA" id="ARBA00023303"/>
    </source>
</evidence>
<evidence type="ECO:0000256" key="9">
    <source>
        <dbReference type="ARBA" id="ARBA00023136"/>
    </source>
</evidence>
<dbReference type="CDD" id="cd19049">
    <property type="entry name" value="LGIC_TM_anion"/>
    <property type="match status" value="1"/>
</dbReference>
<dbReference type="Gene3D" id="1.20.58.390">
    <property type="entry name" value="Neurotransmitter-gated ion-channel transmembrane domain"/>
    <property type="match status" value="1"/>
</dbReference>
<evidence type="ECO:0000256" key="12">
    <source>
        <dbReference type="SAM" id="Phobius"/>
    </source>
</evidence>
<dbReference type="AlphaFoldDB" id="A0A226DHD9"/>
<keyword evidence="6 13" id="KW-0732">Signal</keyword>
<feature type="signal peptide" evidence="13">
    <location>
        <begin position="1"/>
        <end position="30"/>
    </location>
</feature>
<dbReference type="Pfam" id="PF02932">
    <property type="entry name" value="Neur_chan_memb"/>
    <property type="match status" value="1"/>
</dbReference>
<dbReference type="EMBL" id="LNIX01000019">
    <property type="protein sequence ID" value="OXA44653.1"/>
    <property type="molecule type" value="Genomic_DNA"/>
</dbReference>
<dbReference type="SUPFAM" id="SSF90112">
    <property type="entry name" value="Neurotransmitter-gated ion-channel transmembrane pore"/>
    <property type="match status" value="1"/>
</dbReference>
<dbReference type="Pfam" id="PF02931">
    <property type="entry name" value="Neur_chan_LBD"/>
    <property type="match status" value="1"/>
</dbReference>
<dbReference type="InterPro" id="IPR006202">
    <property type="entry name" value="Neur_chan_lig-bd"/>
</dbReference>
<feature type="transmembrane region" description="Helical" evidence="12">
    <location>
        <begin position="441"/>
        <end position="468"/>
    </location>
</feature>
<evidence type="ECO:0000259" key="15">
    <source>
        <dbReference type="Pfam" id="PF02932"/>
    </source>
</evidence>
<dbReference type="GO" id="GO:0004888">
    <property type="term" value="F:transmembrane signaling receptor activity"/>
    <property type="evidence" value="ECO:0007669"/>
    <property type="project" value="InterPro"/>
</dbReference>